<reference evidence="1 2" key="1">
    <citation type="submission" date="2024-01" db="EMBL/GenBank/DDBJ databases">
        <title>Genome assemblies of Stephania.</title>
        <authorList>
            <person name="Yang L."/>
        </authorList>
    </citation>
    <scope>NUCLEOTIDE SEQUENCE [LARGE SCALE GENOMIC DNA]</scope>
    <source>
        <strain evidence="1">JXDWG</strain>
        <tissue evidence="1">Leaf</tissue>
    </source>
</reference>
<organism evidence="1 2">
    <name type="scientific">Stephania cephalantha</name>
    <dbReference type="NCBI Taxonomy" id="152367"/>
    <lineage>
        <taxon>Eukaryota</taxon>
        <taxon>Viridiplantae</taxon>
        <taxon>Streptophyta</taxon>
        <taxon>Embryophyta</taxon>
        <taxon>Tracheophyta</taxon>
        <taxon>Spermatophyta</taxon>
        <taxon>Magnoliopsida</taxon>
        <taxon>Ranunculales</taxon>
        <taxon>Menispermaceae</taxon>
        <taxon>Menispermoideae</taxon>
        <taxon>Cissampelideae</taxon>
        <taxon>Stephania</taxon>
    </lineage>
</organism>
<sequence>MSSMESSTQIPLFEISCLAKGSLFFPFFFSPLCEQRHRQALQESRRRATPFARRCWSRAAVQPSTLELRPPRRRCCWPYHRRRASVSATSISPRRLRAVDVGLSFWPASWISPSWPPLSWVLLCGLLKEMKIGFPPLFLCVF</sequence>
<dbReference type="AlphaFoldDB" id="A0AAP0FIM8"/>
<evidence type="ECO:0000313" key="1">
    <source>
        <dbReference type="EMBL" id="KAK9105864.1"/>
    </source>
</evidence>
<keyword evidence="2" id="KW-1185">Reference proteome</keyword>
<protein>
    <submittedName>
        <fullName evidence="1">Uncharacterized protein</fullName>
    </submittedName>
</protein>
<comment type="caution">
    <text evidence="1">The sequence shown here is derived from an EMBL/GenBank/DDBJ whole genome shotgun (WGS) entry which is preliminary data.</text>
</comment>
<dbReference type="Proteomes" id="UP001419268">
    <property type="component" value="Unassembled WGS sequence"/>
</dbReference>
<accession>A0AAP0FIM8</accession>
<evidence type="ECO:0000313" key="2">
    <source>
        <dbReference type="Proteomes" id="UP001419268"/>
    </source>
</evidence>
<proteinExistence type="predicted"/>
<name>A0AAP0FIM8_9MAGN</name>
<dbReference type="EMBL" id="JBBNAG010000009">
    <property type="protein sequence ID" value="KAK9105864.1"/>
    <property type="molecule type" value="Genomic_DNA"/>
</dbReference>
<gene>
    <name evidence="1" type="ORF">Scep_022708</name>
</gene>